<feature type="domain" description="SsuA/THI5-like" evidence="2">
    <location>
        <begin position="68"/>
        <end position="282"/>
    </location>
</feature>
<dbReference type="InterPro" id="IPR027939">
    <property type="entry name" value="NMT1/THI5"/>
</dbReference>
<proteinExistence type="predicted"/>
<organism evidence="3 4">
    <name type="scientific">Acetivibrio saccincola</name>
    <dbReference type="NCBI Taxonomy" id="1677857"/>
    <lineage>
        <taxon>Bacteria</taxon>
        <taxon>Bacillati</taxon>
        <taxon>Bacillota</taxon>
        <taxon>Clostridia</taxon>
        <taxon>Eubacteriales</taxon>
        <taxon>Oscillospiraceae</taxon>
        <taxon>Acetivibrio</taxon>
    </lineage>
</organism>
<evidence type="ECO:0000256" key="1">
    <source>
        <dbReference type="SAM" id="SignalP"/>
    </source>
</evidence>
<keyword evidence="4" id="KW-1185">Reference proteome</keyword>
<dbReference type="PANTHER" id="PTHR31528:SF3">
    <property type="entry name" value="THIAMINE BIOSYNTHESIS PROTEIN HI_0357-RELATED"/>
    <property type="match status" value="1"/>
</dbReference>
<dbReference type="PANTHER" id="PTHR31528">
    <property type="entry name" value="4-AMINO-5-HYDROXYMETHYL-2-METHYLPYRIMIDINE PHOSPHATE SYNTHASE THI11-RELATED"/>
    <property type="match status" value="1"/>
</dbReference>
<feature type="chain" id="PRO_5038619669" evidence="1">
    <location>
        <begin position="27"/>
        <end position="355"/>
    </location>
</feature>
<sequence>MINMKKNILKLLFTLIIISLSLTSLLSGCTKQETVEPEDTIPSKGSTDNLDSTDNLQDVTFVLDWTPNTNHTGVYVAKVKGFFEKEGLNVSIIQPGESSADQLVASNTAQFGISYQEGVTFARSADIPIVSIAAVIQHNTSGFGSLKSKGINSPKDFEGKKYGGWGSEVETAMVKQIVKDAGGDPEKVEILTTGTLDFLTASETGQIDFAWIFEGWDYINATNKGAEINYISLRELSDIFDYYTPVIITNENNINNNPELVKSFMRAVQEGYKFAMENPDEAAECLLELAPELDRELVVKSQKYLASKYQDDAPYWGMQKKEVWERYMNWLYQNEFIPSPIDVEKAFTNEFLQGE</sequence>
<accession>A0A2K9EBF7</accession>
<dbReference type="AlphaFoldDB" id="A0A2K9EBF7"/>
<evidence type="ECO:0000259" key="2">
    <source>
        <dbReference type="Pfam" id="PF09084"/>
    </source>
</evidence>
<dbReference type="EMBL" id="CP025197">
    <property type="protein sequence ID" value="AUG57494.1"/>
    <property type="molecule type" value="Genomic_DNA"/>
</dbReference>
<gene>
    <name evidence="3" type="ORF">HVS_07915</name>
</gene>
<name>A0A2K9EBF7_9FIRM</name>
<dbReference type="GO" id="GO:0009228">
    <property type="term" value="P:thiamine biosynthetic process"/>
    <property type="evidence" value="ECO:0007669"/>
    <property type="project" value="InterPro"/>
</dbReference>
<dbReference type="PROSITE" id="PS51257">
    <property type="entry name" value="PROKAR_LIPOPROTEIN"/>
    <property type="match status" value="1"/>
</dbReference>
<keyword evidence="1" id="KW-0732">Signal</keyword>
<dbReference type="Gene3D" id="3.40.190.10">
    <property type="entry name" value="Periplasmic binding protein-like II"/>
    <property type="match status" value="2"/>
</dbReference>
<dbReference type="InterPro" id="IPR015168">
    <property type="entry name" value="SsuA/THI5"/>
</dbReference>
<dbReference type="Proteomes" id="UP000233534">
    <property type="component" value="Chromosome"/>
</dbReference>
<dbReference type="KEGG" id="hsc:HVS_07915"/>
<protein>
    <submittedName>
        <fullName evidence="3">Thiamine biosynthesis protein</fullName>
    </submittedName>
</protein>
<evidence type="ECO:0000313" key="3">
    <source>
        <dbReference type="EMBL" id="AUG57494.1"/>
    </source>
</evidence>
<feature type="signal peptide" evidence="1">
    <location>
        <begin position="1"/>
        <end position="26"/>
    </location>
</feature>
<dbReference type="SUPFAM" id="SSF53850">
    <property type="entry name" value="Periplasmic binding protein-like II"/>
    <property type="match status" value="1"/>
</dbReference>
<reference evidence="3 4" key="1">
    <citation type="submission" date="2017-12" db="EMBL/GenBank/DDBJ databases">
        <title>Complete genome sequence of Herbivorax saccincola GGR1, a novel Cellulosome-producing hydrolytic bacterium in a thermophilic biogas plant, established by Illumina and Nanopore MinION sequencing.</title>
        <authorList>
            <person name="Pechtl A."/>
            <person name="Ruckert C."/>
            <person name="Koeck D.E."/>
            <person name="Maus I."/>
            <person name="Winkler A."/>
            <person name="Kalinowski J."/>
            <person name="Puhler A."/>
            <person name="Schwarz W.W."/>
            <person name="Zverlov V.V."/>
            <person name="Schluter A."/>
            <person name="Liebl W."/>
        </authorList>
    </citation>
    <scope>NUCLEOTIDE SEQUENCE [LARGE SCALE GENOMIC DNA]</scope>
    <source>
        <strain evidence="4">SR1</strain>
    </source>
</reference>
<evidence type="ECO:0000313" key="4">
    <source>
        <dbReference type="Proteomes" id="UP000233534"/>
    </source>
</evidence>
<dbReference type="Pfam" id="PF09084">
    <property type="entry name" value="NMT1"/>
    <property type="match status" value="1"/>
</dbReference>